<dbReference type="GO" id="GO:0006298">
    <property type="term" value="P:mismatch repair"/>
    <property type="evidence" value="ECO:0007669"/>
    <property type="project" value="InterPro"/>
</dbReference>
<dbReference type="GO" id="GO:0016887">
    <property type="term" value="F:ATP hydrolysis activity"/>
    <property type="evidence" value="ECO:0007669"/>
    <property type="project" value="InterPro"/>
</dbReference>
<dbReference type="InterPro" id="IPR042120">
    <property type="entry name" value="MutL_C_dimsub"/>
</dbReference>
<gene>
    <name evidence="6" type="ORF">PMACD_LOCUS11285</name>
</gene>
<dbReference type="InterPro" id="IPR042121">
    <property type="entry name" value="MutL_C_regsub"/>
</dbReference>
<evidence type="ECO:0000256" key="1">
    <source>
        <dbReference type="ARBA" id="ARBA00006082"/>
    </source>
</evidence>
<comment type="similarity">
    <text evidence="1">Belongs to the DNA mismatch repair MutL/HexB family.</text>
</comment>
<dbReference type="EMBL" id="CAJOBZ010000037">
    <property type="protein sequence ID" value="CAF4901002.1"/>
    <property type="molecule type" value="Genomic_DNA"/>
</dbReference>
<comment type="caution">
    <text evidence="6">The sequence shown here is derived from an EMBL/GenBank/DDBJ whole genome shotgun (WGS) entry which is preliminary data.</text>
</comment>
<dbReference type="SMART" id="SM00853">
    <property type="entry name" value="MutL_C"/>
    <property type="match status" value="1"/>
</dbReference>
<accession>A0A821V628</accession>
<organism evidence="6 7">
    <name type="scientific">Pieris macdunnoughi</name>
    <dbReference type="NCBI Taxonomy" id="345717"/>
    <lineage>
        <taxon>Eukaryota</taxon>
        <taxon>Metazoa</taxon>
        <taxon>Ecdysozoa</taxon>
        <taxon>Arthropoda</taxon>
        <taxon>Hexapoda</taxon>
        <taxon>Insecta</taxon>
        <taxon>Pterygota</taxon>
        <taxon>Neoptera</taxon>
        <taxon>Endopterygota</taxon>
        <taxon>Lepidoptera</taxon>
        <taxon>Glossata</taxon>
        <taxon>Ditrysia</taxon>
        <taxon>Papilionoidea</taxon>
        <taxon>Pieridae</taxon>
        <taxon>Pierinae</taxon>
        <taxon>Pieris</taxon>
    </lineage>
</organism>
<keyword evidence="2" id="KW-0227">DNA damage</keyword>
<dbReference type="Gene3D" id="3.30.1370.100">
    <property type="entry name" value="MutL, C-terminal domain, regulatory subdomain"/>
    <property type="match status" value="1"/>
</dbReference>
<reference evidence="6" key="1">
    <citation type="submission" date="2021-02" db="EMBL/GenBank/DDBJ databases">
        <authorList>
            <person name="Steward A R."/>
        </authorList>
    </citation>
    <scope>NUCLEOTIDE SEQUENCE</scope>
</reference>
<dbReference type="OrthoDB" id="429932at2759"/>
<dbReference type="InterPro" id="IPR038973">
    <property type="entry name" value="MutL/Mlh/Pms-like"/>
</dbReference>
<dbReference type="Pfam" id="PF13589">
    <property type="entry name" value="HATPase_c_3"/>
    <property type="match status" value="1"/>
</dbReference>
<evidence type="ECO:0000313" key="6">
    <source>
        <dbReference type="EMBL" id="CAF4901002.1"/>
    </source>
</evidence>
<feature type="domain" description="MutL C-terminal dimerisation" evidence="4">
    <location>
        <begin position="1035"/>
        <end position="1198"/>
    </location>
</feature>
<feature type="compositionally biased region" description="Polar residues" evidence="3">
    <location>
        <begin position="497"/>
        <end position="513"/>
    </location>
</feature>
<evidence type="ECO:0000313" key="7">
    <source>
        <dbReference type="Proteomes" id="UP000663880"/>
    </source>
</evidence>
<dbReference type="SUPFAM" id="SSF54211">
    <property type="entry name" value="Ribosomal protein S5 domain 2-like"/>
    <property type="match status" value="1"/>
</dbReference>
<dbReference type="PANTHER" id="PTHR10073">
    <property type="entry name" value="DNA MISMATCH REPAIR PROTEIN MLH, PMS, MUTL"/>
    <property type="match status" value="1"/>
</dbReference>
<dbReference type="SMART" id="SM01340">
    <property type="entry name" value="DNA_mis_repair"/>
    <property type="match status" value="1"/>
</dbReference>
<dbReference type="AlphaFoldDB" id="A0A821V628"/>
<dbReference type="SUPFAM" id="SSF118116">
    <property type="entry name" value="DNA mismatch repair protein MutL"/>
    <property type="match status" value="1"/>
</dbReference>
<evidence type="ECO:0000259" key="4">
    <source>
        <dbReference type="SMART" id="SM00853"/>
    </source>
</evidence>
<dbReference type="GO" id="GO:0005524">
    <property type="term" value="F:ATP binding"/>
    <property type="evidence" value="ECO:0007669"/>
    <property type="project" value="InterPro"/>
</dbReference>
<dbReference type="PANTHER" id="PTHR10073:SF47">
    <property type="entry name" value="DNA MISMATCH REPAIR PROTEIN MLH3"/>
    <property type="match status" value="1"/>
</dbReference>
<dbReference type="InterPro" id="IPR036890">
    <property type="entry name" value="HATPase_C_sf"/>
</dbReference>
<dbReference type="Proteomes" id="UP000663880">
    <property type="component" value="Unassembled WGS sequence"/>
</dbReference>
<dbReference type="GO" id="GO:0030983">
    <property type="term" value="F:mismatched DNA binding"/>
    <property type="evidence" value="ECO:0007669"/>
    <property type="project" value="InterPro"/>
</dbReference>
<proteinExistence type="inferred from homology"/>
<name>A0A821V628_9NEOP</name>
<dbReference type="InterPro" id="IPR013507">
    <property type="entry name" value="DNA_mismatch_S5_2-like"/>
</dbReference>
<dbReference type="InterPro" id="IPR014790">
    <property type="entry name" value="MutL_C"/>
</dbReference>
<sequence>MIKIPKDLQSLISASYHVNSFKRVVEELVYNSLDATSTSIAIRINIQENSIQVIDNGIGIKQNDFALLGQRYTTSKFDNISVMKSIPQTYGFRGLSLSSIIDISRKVKIISRFLDSKDTLSKTFHKGASKEIVEINSRPSKGTTVEIYGLLCNLKIQKKALEQCNELFAIKTLLEQLSLMHVNVSISLRDDGKNEIIFKIQKNRNVFQTITSIFNILPEELQEITVEKHQYKVRAFIQKKDVDLKKYHWVFLNRRYISKTKVHKIVNMHFLKRCYQRKYFKKNKQEDEVGNQALPTYFLFISCPYSDYDVLNSHSNKTFVEFKNWNSITNLLERLVQCHTGDIRLKEIAKPKNIPAAENNETKTREQIKNIIDKILMKSSKKQNVRMCNGIKGKEIKRKRPQNNPKNRTKIVTNKTNQSSKSKILCNKQSFLLENSNCQRKRKIKTATVNDVEDKKRTKKLNQNKCKLNSERITLNNIPFIKTLQQKNIRKKKIQDTGDSNKSPSTILPNAQGSDAYITPDINQPHEPVEYIKQQSAFKLNPIKEDMLNVAKEFDIDPKHLLNEICRKSVFQKTNKKTVMTTYDLVKTVVSNSKNIADLVVSHKNNFIGSRIHVPEYTRYYPVGINKGMFSNKLTFESHQYAINRKKRESCTCNHARLNPNIRFLNKVSTENLLSRNHNIKNNIQASDKKTVSKKYNKRCLINQIKFGMEQSLYTIQDDFSLSNKNKMPTGNVYSKSIDLSFDKYNTVFNSMFENDLNPVYVQKTYKKDGTNSDENNFLENVNEYRVTYSIKSSRIYTEVRDKNNSPKEVNNDFGPTYTKNIDTSHDLIVNKDIGALEINASSSQVVDPMELCEIIYDKQNSIEENNINENNGDHNTNGIVSDYSKNNKTEASQNVISHHFHTDEINEIFLDTFNSNEKQTVNPTEVIENCNHIKYLADFNIQSRYAFVPKGMSPIFVNCNLNPSLPIGHFDDEYYKDAIYEKFAEKVMESAQIFEPTIQNVNDAKINDAVKNNKMRKENADLMFDAESIKNAKVFAQIDSKFIVTILPGKTISKNAKLNYLVLFDQHAVHERIRLEKNLTDYFDGLAWKFVNIDTISFKLPKDDTTLLHNHKDKLNTFGLQWRIEDNNISVYAIPEAILGKNPRQADVVLNATKCLLSELIDALKNLKGNIPLYPQSIMNLVFSEACRYAIMFGDKLSKSECVNLINSLAECKTPFQCAHGRPVMAVIMELSEEKPRYMVNDSKVLEFRKKFKLI</sequence>
<keyword evidence="7" id="KW-1185">Reference proteome</keyword>
<dbReference type="InterPro" id="IPR014721">
    <property type="entry name" value="Ribsml_uS5_D2-typ_fold_subgr"/>
</dbReference>
<dbReference type="InterPro" id="IPR037198">
    <property type="entry name" value="MutL_C_sf"/>
</dbReference>
<dbReference type="SUPFAM" id="SSF55874">
    <property type="entry name" value="ATPase domain of HSP90 chaperone/DNA topoisomerase II/histidine kinase"/>
    <property type="match status" value="1"/>
</dbReference>
<feature type="region of interest" description="Disordered" evidence="3">
    <location>
        <begin position="493"/>
        <end position="513"/>
    </location>
</feature>
<dbReference type="Gene3D" id="3.30.565.10">
    <property type="entry name" value="Histidine kinase-like ATPase, C-terminal domain"/>
    <property type="match status" value="1"/>
</dbReference>
<dbReference type="Pfam" id="PF01119">
    <property type="entry name" value="DNA_mis_repair"/>
    <property type="match status" value="1"/>
</dbReference>
<evidence type="ECO:0000259" key="5">
    <source>
        <dbReference type="SMART" id="SM01340"/>
    </source>
</evidence>
<dbReference type="GO" id="GO:0140664">
    <property type="term" value="F:ATP-dependent DNA damage sensor activity"/>
    <property type="evidence" value="ECO:0007669"/>
    <property type="project" value="InterPro"/>
</dbReference>
<dbReference type="Pfam" id="PF08676">
    <property type="entry name" value="MutL_C"/>
    <property type="match status" value="1"/>
</dbReference>
<dbReference type="GO" id="GO:0032300">
    <property type="term" value="C:mismatch repair complex"/>
    <property type="evidence" value="ECO:0007669"/>
    <property type="project" value="InterPro"/>
</dbReference>
<feature type="domain" description="DNA mismatch repair protein S5" evidence="5">
    <location>
        <begin position="210"/>
        <end position="337"/>
    </location>
</feature>
<dbReference type="Gene3D" id="3.30.230.10">
    <property type="match status" value="1"/>
</dbReference>
<dbReference type="InterPro" id="IPR020568">
    <property type="entry name" value="Ribosomal_Su5_D2-typ_SF"/>
</dbReference>
<dbReference type="Gene3D" id="3.30.1540.20">
    <property type="entry name" value="MutL, C-terminal domain, dimerisation subdomain"/>
    <property type="match status" value="1"/>
</dbReference>
<protein>
    <submittedName>
        <fullName evidence="6">Uncharacterized protein</fullName>
    </submittedName>
</protein>
<evidence type="ECO:0000256" key="2">
    <source>
        <dbReference type="ARBA" id="ARBA00022763"/>
    </source>
</evidence>
<evidence type="ECO:0000256" key="3">
    <source>
        <dbReference type="SAM" id="MobiDB-lite"/>
    </source>
</evidence>